<feature type="region of interest" description="Disordered" evidence="1">
    <location>
        <begin position="143"/>
        <end position="167"/>
    </location>
</feature>
<evidence type="ECO:0000313" key="4">
    <source>
        <dbReference type="Proteomes" id="UP000286576"/>
    </source>
</evidence>
<dbReference type="RefSeq" id="WP_119584265.1">
    <property type="nucleotide sequence ID" value="NZ_CAWODQ010000001.1"/>
</dbReference>
<evidence type="ECO:0000313" key="3">
    <source>
        <dbReference type="EMBL" id="RIV88986.1"/>
    </source>
</evidence>
<evidence type="ECO:0000256" key="2">
    <source>
        <dbReference type="SAM" id="SignalP"/>
    </source>
</evidence>
<dbReference type="OrthoDB" id="7509131at2"/>
<feature type="chain" id="PRO_5019221213" evidence="2">
    <location>
        <begin position="32"/>
        <end position="167"/>
    </location>
</feature>
<organism evidence="3 4">
    <name type="scientific">Aurantiacibacter zhengii</name>
    <dbReference type="NCBI Taxonomy" id="2307003"/>
    <lineage>
        <taxon>Bacteria</taxon>
        <taxon>Pseudomonadati</taxon>
        <taxon>Pseudomonadota</taxon>
        <taxon>Alphaproteobacteria</taxon>
        <taxon>Sphingomonadales</taxon>
        <taxon>Erythrobacteraceae</taxon>
        <taxon>Aurantiacibacter</taxon>
    </lineage>
</organism>
<keyword evidence="4" id="KW-1185">Reference proteome</keyword>
<feature type="signal peptide" evidence="2">
    <location>
        <begin position="1"/>
        <end position="31"/>
    </location>
</feature>
<proteinExistence type="predicted"/>
<sequence>MAKISKPPVPAKLYKHFAAVTILLTATIAMFADEDQRAAAEQAQSRSTSSEPAPHNTPAYGEARLTRAEEGASGSFGSEGGSFGAPMMTPGGGGNRSSIARRAVNSNRQILPNMTSEEVAALSEEEYERLRALYAAAGAIEDVDRSAQMSSVEAASARRMGHGGSDS</sequence>
<comment type="caution">
    <text evidence="3">The sequence shown here is derived from an EMBL/GenBank/DDBJ whole genome shotgun (WGS) entry which is preliminary data.</text>
</comment>
<keyword evidence="2" id="KW-0732">Signal</keyword>
<reference evidence="3 4" key="1">
    <citation type="submission" date="2018-08" db="EMBL/GenBank/DDBJ databases">
        <title>Erythrobacter zhengii sp.nov., a bacterium isolated from deep-sea sediment.</title>
        <authorList>
            <person name="Fang C."/>
            <person name="Wu Y.-H."/>
            <person name="Sun C."/>
            <person name="Wang H."/>
            <person name="Cheng H."/>
            <person name="Meng F.-X."/>
            <person name="Wang C.-S."/>
            <person name="Xu X.-W."/>
        </authorList>
    </citation>
    <scope>NUCLEOTIDE SEQUENCE [LARGE SCALE GENOMIC DNA]</scope>
    <source>
        <strain evidence="3 4">V18</strain>
    </source>
</reference>
<protein>
    <submittedName>
        <fullName evidence="3">Uncharacterized protein</fullName>
    </submittedName>
</protein>
<accession>A0A418NWJ7</accession>
<name>A0A418NWJ7_9SPHN</name>
<dbReference type="AlphaFoldDB" id="A0A418NWJ7"/>
<feature type="region of interest" description="Disordered" evidence="1">
    <location>
        <begin position="36"/>
        <end position="113"/>
    </location>
</feature>
<evidence type="ECO:0000256" key="1">
    <source>
        <dbReference type="SAM" id="MobiDB-lite"/>
    </source>
</evidence>
<gene>
    <name evidence="3" type="ORF">D2V07_01595</name>
</gene>
<feature type="compositionally biased region" description="Polar residues" evidence="1">
    <location>
        <begin position="104"/>
        <end position="113"/>
    </location>
</feature>
<dbReference type="EMBL" id="QXFL01000001">
    <property type="protein sequence ID" value="RIV88986.1"/>
    <property type="molecule type" value="Genomic_DNA"/>
</dbReference>
<dbReference type="Proteomes" id="UP000286576">
    <property type="component" value="Unassembled WGS sequence"/>
</dbReference>